<keyword evidence="4 7" id="KW-1133">Transmembrane helix</keyword>
<dbReference type="Proteomes" id="UP000501802">
    <property type="component" value="Chromosome"/>
</dbReference>
<feature type="transmembrane region" description="Helical" evidence="7">
    <location>
        <begin position="184"/>
        <end position="207"/>
    </location>
</feature>
<dbReference type="Gene3D" id="1.20.1730.10">
    <property type="entry name" value="Sodium/glucose cotransporter"/>
    <property type="match status" value="1"/>
</dbReference>
<keyword evidence="9" id="KW-1185">Reference proteome</keyword>
<feature type="transmembrane region" description="Helical" evidence="7">
    <location>
        <begin position="120"/>
        <end position="139"/>
    </location>
</feature>
<evidence type="ECO:0000256" key="3">
    <source>
        <dbReference type="ARBA" id="ARBA00022692"/>
    </source>
</evidence>
<dbReference type="GO" id="GO:0005412">
    <property type="term" value="F:D-glucose:sodium symporter activity"/>
    <property type="evidence" value="ECO:0007669"/>
    <property type="project" value="TreeGrafter"/>
</dbReference>
<feature type="transmembrane region" description="Helical" evidence="7">
    <location>
        <begin position="312"/>
        <end position="343"/>
    </location>
</feature>
<dbReference type="GO" id="GO:0005886">
    <property type="term" value="C:plasma membrane"/>
    <property type="evidence" value="ECO:0007669"/>
    <property type="project" value="TreeGrafter"/>
</dbReference>
<dbReference type="PANTHER" id="PTHR11819:SF195">
    <property type="entry name" value="SODIUM_GLUCOSE COTRANSPORTER 4"/>
    <property type="match status" value="1"/>
</dbReference>
<dbReference type="NCBIfam" id="TIGR00813">
    <property type="entry name" value="sss"/>
    <property type="match status" value="1"/>
</dbReference>
<feature type="transmembrane region" description="Helical" evidence="7">
    <location>
        <begin position="363"/>
        <end position="379"/>
    </location>
</feature>
<evidence type="ECO:0000256" key="5">
    <source>
        <dbReference type="ARBA" id="ARBA00023136"/>
    </source>
</evidence>
<feature type="transmembrane region" description="Helical" evidence="7">
    <location>
        <begin position="227"/>
        <end position="246"/>
    </location>
</feature>
<dbReference type="RefSeq" id="WP_167209368.1">
    <property type="nucleotide sequence ID" value="NZ_CP050063.1"/>
</dbReference>
<evidence type="ECO:0000313" key="8">
    <source>
        <dbReference type="EMBL" id="QIP13874.1"/>
    </source>
</evidence>
<dbReference type="KEGG" id="spib:G8759_15270"/>
<feature type="transmembrane region" description="Helical" evidence="7">
    <location>
        <begin position="6"/>
        <end position="25"/>
    </location>
</feature>
<feature type="transmembrane region" description="Helical" evidence="7">
    <location>
        <begin position="81"/>
        <end position="99"/>
    </location>
</feature>
<comment type="similarity">
    <text evidence="2 6">Belongs to the sodium:solute symporter (SSF) (TC 2.A.21) family.</text>
</comment>
<comment type="subcellular location">
    <subcellularLocation>
        <location evidence="1">Membrane</location>
        <topology evidence="1">Multi-pass membrane protein</topology>
    </subcellularLocation>
</comment>
<evidence type="ECO:0000256" key="2">
    <source>
        <dbReference type="ARBA" id="ARBA00006434"/>
    </source>
</evidence>
<feature type="transmembrane region" description="Helical" evidence="7">
    <location>
        <begin position="495"/>
        <end position="518"/>
    </location>
</feature>
<dbReference type="Pfam" id="PF00474">
    <property type="entry name" value="SSF"/>
    <property type="match status" value="1"/>
</dbReference>
<feature type="transmembrane region" description="Helical" evidence="7">
    <location>
        <begin position="451"/>
        <end position="474"/>
    </location>
</feature>
<gene>
    <name evidence="8" type="ORF">G8759_15270</name>
</gene>
<name>A0A6G9ANH4_9BACT</name>
<evidence type="ECO:0000256" key="6">
    <source>
        <dbReference type="RuleBase" id="RU362091"/>
    </source>
</evidence>
<feature type="transmembrane region" description="Helical" evidence="7">
    <location>
        <begin position="419"/>
        <end position="439"/>
    </location>
</feature>
<dbReference type="InterPro" id="IPR001734">
    <property type="entry name" value="Na/solute_symporter"/>
</dbReference>
<dbReference type="PANTHER" id="PTHR11819">
    <property type="entry name" value="SOLUTE CARRIER FAMILY 5"/>
    <property type="match status" value="1"/>
</dbReference>
<keyword evidence="5 7" id="KW-0472">Membrane</keyword>
<dbReference type="InterPro" id="IPR038377">
    <property type="entry name" value="Na/Glc_symporter_sf"/>
</dbReference>
<evidence type="ECO:0000256" key="7">
    <source>
        <dbReference type="SAM" id="Phobius"/>
    </source>
</evidence>
<dbReference type="EMBL" id="CP050063">
    <property type="protein sequence ID" value="QIP13874.1"/>
    <property type="molecule type" value="Genomic_DNA"/>
</dbReference>
<protein>
    <submittedName>
        <fullName evidence="8">Sodium/solute symporter</fullName>
    </submittedName>
</protein>
<keyword evidence="3 7" id="KW-0812">Transmembrane</keyword>
<evidence type="ECO:0000256" key="4">
    <source>
        <dbReference type="ARBA" id="ARBA00022989"/>
    </source>
</evidence>
<dbReference type="PROSITE" id="PS50283">
    <property type="entry name" value="NA_SOLUT_SYMP_3"/>
    <property type="match status" value="1"/>
</dbReference>
<sequence>MNTVDIGVIVFYMLALIGLGFWVSFTNRQKKSADLFLAGKSLGWKTIGLSIFGTNISPLNIISACGLAYSYGMVACNFQWFAWLYLLLLSVVFLPYYLKHDIQTMPQFMLRRYNESCRRALSWFVFFQVSIGAGSVLYAGSLLTSQLLSLPVWQCVGIMTLISVSFTILGGLKAVALTDSFQSIVMIVVCSLIGINALNQLPDWSVFSEKLPPDYWKLLRSGDDPNYPWQAIIVGYPIMSVWYWCANQNIVQSTLGAKSLEEGKKGVLFLSYLKLLVPILFILPGIIAKVALTDLHKPDEAFLSMVYQYLPHGLIGLAISVLTAALVSTVTAMFNSGSTIFTLDILPSLRRNQQTPTVAQGRWVIAGLALLASGIALALDRVQGFNLFEKINSIFSFLCPSLVAVFIWGVFWKRISSKAAFYTLVVGNIPCVVLSIGYLSQYPSKAFYPNFFLISFYLFVGLSILLIVMSYLFPDRDGKARPIFNWGEYNQQQQWLAPSLRWGWAVLSIIMTSLYLFFS</sequence>
<feature type="transmembrane region" description="Helical" evidence="7">
    <location>
        <begin position="46"/>
        <end position="69"/>
    </location>
</feature>
<evidence type="ECO:0000256" key="1">
    <source>
        <dbReference type="ARBA" id="ARBA00004141"/>
    </source>
</evidence>
<accession>A0A6G9ANH4</accession>
<feature type="transmembrane region" description="Helical" evidence="7">
    <location>
        <begin position="391"/>
        <end position="412"/>
    </location>
</feature>
<reference evidence="8 9" key="1">
    <citation type="submission" date="2020-03" db="EMBL/GenBank/DDBJ databases">
        <authorList>
            <person name="Kim M.K."/>
        </authorList>
    </citation>
    <scope>NUCLEOTIDE SEQUENCE [LARGE SCALE GENOMIC DNA]</scope>
    <source>
        <strain evidence="8 9">BT328</strain>
    </source>
</reference>
<proteinExistence type="inferred from homology"/>
<feature type="transmembrane region" description="Helical" evidence="7">
    <location>
        <begin position="151"/>
        <end position="172"/>
    </location>
</feature>
<feature type="transmembrane region" description="Helical" evidence="7">
    <location>
        <begin position="267"/>
        <end position="292"/>
    </location>
</feature>
<dbReference type="AlphaFoldDB" id="A0A6G9ANH4"/>
<organism evidence="8 9">
    <name type="scientific">Spirosoma aureum</name>
    <dbReference type="NCBI Taxonomy" id="2692134"/>
    <lineage>
        <taxon>Bacteria</taxon>
        <taxon>Pseudomonadati</taxon>
        <taxon>Bacteroidota</taxon>
        <taxon>Cytophagia</taxon>
        <taxon>Cytophagales</taxon>
        <taxon>Cytophagaceae</taxon>
        <taxon>Spirosoma</taxon>
    </lineage>
</organism>
<evidence type="ECO:0000313" key="9">
    <source>
        <dbReference type="Proteomes" id="UP000501802"/>
    </source>
</evidence>